<reference evidence="2 3" key="1">
    <citation type="submission" date="2018-08" db="EMBL/GenBank/DDBJ databases">
        <title>Lysobacter sp. zong2l5, whole genome shotgun sequence.</title>
        <authorList>
            <person name="Zhang X."/>
            <person name="Feng G."/>
            <person name="Zhu H."/>
        </authorList>
    </citation>
    <scope>NUCLEOTIDE SEQUENCE [LARGE SCALE GENOMIC DNA]</scope>
    <source>
        <strain evidence="3">zong2l5</strain>
    </source>
</reference>
<gene>
    <name evidence="2" type="ORF">DX914_09435</name>
</gene>
<evidence type="ECO:0000313" key="2">
    <source>
        <dbReference type="EMBL" id="RDZ29286.1"/>
    </source>
</evidence>
<sequence length="107" mass="11078">MAEDKAAGNKADERVRLINTRSQPVELHLGSSVHVLASGQSLELDAAALASPQLAHLLARKALALRSASPSEADQAAAIATTPRKRGQGAADGTARPPQPPKRKKGS</sequence>
<organism evidence="2 3">
    <name type="scientific">Lysobacter silvisoli</name>
    <dbReference type="NCBI Taxonomy" id="2293254"/>
    <lineage>
        <taxon>Bacteria</taxon>
        <taxon>Pseudomonadati</taxon>
        <taxon>Pseudomonadota</taxon>
        <taxon>Gammaproteobacteria</taxon>
        <taxon>Lysobacterales</taxon>
        <taxon>Lysobacteraceae</taxon>
        <taxon>Lysobacter</taxon>
    </lineage>
</organism>
<dbReference type="EMBL" id="QTSU01000001">
    <property type="protein sequence ID" value="RDZ29286.1"/>
    <property type="molecule type" value="Genomic_DNA"/>
</dbReference>
<evidence type="ECO:0000256" key="1">
    <source>
        <dbReference type="SAM" id="MobiDB-lite"/>
    </source>
</evidence>
<comment type="caution">
    <text evidence="2">The sequence shown here is derived from an EMBL/GenBank/DDBJ whole genome shotgun (WGS) entry which is preliminary data.</text>
</comment>
<dbReference type="OrthoDB" id="9930210at2"/>
<dbReference type="RefSeq" id="WP_115858723.1">
    <property type="nucleotide sequence ID" value="NZ_QTSU01000001.1"/>
</dbReference>
<keyword evidence="3" id="KW-1185">Reference proteome</keyword>
<proteinExistence type="predicted"/>
<dbReference type="Proteomes" id="UP000264492">
    <property type="component" value="Unassembled WGS sequence"/>
</dbReference>
<feature type="region of interest" description="Disordered" evidence="1">
    <location>
        <begin position="67"/>
        <end position="107"/>
    </location>
</feature>
<protein>
    <submittedName>
        <fullName evidence="2">Uncharacterized protein</fullName>
    </submittedName>
</protein>
<dbReference type="AlphaFoldDB" id="A0A371K5U2"/>
<evidence type="ECO:0000313" key="3">
    <source>
        <dbReference type="Proteomes" id="UP000264492"/>
    </source>
</evidence>
<name>A0A371K5U2_9GAMM</name>
<accession>A0A371K5U2</accession>